<dbReference type="GO" id="GO:0016787">
    <property type="term" value="F:hydrolase activity"/>
    <property type="evidence" value="ECO:0007669"/>
    <property type="project" value="UniProtKB-KW"/>
</dbReference>
<keyword evidence="2" id="KW-0378">Hydrolase</keyword>
<dbReference type="SMART" id="SM01217">
    <property type="entry name" value="Fn3_like"/>
    <property type="match status" value="1"/>
</dbReference>
<accession>A0A6P2IHF4</accession>
<dbReference type="InterPro" id="IPR026891">
    <property type="entry name" value="Fn3-like"/>
</dbReference>
<dbReference type="PANTHER" id="PTHR42715:SF10">
    <property type="entry name" value="BETA-GLUCOSIDASE"/>
    <property type="match status" value="1"/>
</dbReference>
<evidence type="ECO:0000256" key="2">
    <source>
        <dbReference type="ARBA" id="ARBA00022801"/>
    </source>
</evidence>
<dbReference type="EMBL" id="CABVPU010000003">
    <property type="protein sequence ID" value="VWB29137.1"/>
    <property type="molecule type" value="Genomic_DNA"/>
</dbReference>
<feature type="domain" description="Fibronectin type III-like" evidence="3">
    <location>
        <begin position="14"/>
        <end position="81"/>
    </location>
</feature>
<evidence type="ECO:0000256" key="1">
    <source>
        <dbReference type="ARBA" id="ARBA00005336"/>
    </source>
</evidence>
<dbReference type="Pfam" id="PF14310">
    <property type="entry name" value="Fn3-like"/>
    <property type="match status" value="1"/>
</dbReference>
<name>A0A6P2IHF4_BURL3</name>
<proteinExistence type="inferred from homology"/>
<dbReference type="InterPro" id="IPR013783">
    <property type="entry name" value="Ig-like_fold"/>
</dbReference>
<dbReference type="PANTHER" id="PTHR42715">
    <property type="entry name" value="BETA-GLUCOSIDASE"/>
    <property type="match status" value="1"/>
</dbReference>
<comment type="similarity">
    <text evidence="1">Belongs to the glycosyl hydrolase 3 family.</text>
</comment>
<dbReference type="Gene3D" id="2.60.40.10">
    <property type="entry name" value="Immunoglobulins"/>
    <property type="match status" value="1"/>
</dbReference>
<organism evidence="4 5">
    <name type="scientific">Burkholderia lata (strain ATCC 17760 / DSM 23089 / LMG 22485 / NCIMB 9086 / R18194 / 383)</name>
    <dbReference type="NCBI Taxonomy" id="482957"/>
    <lineage>
        <taxon>Bacteria</taxon>
        <taxon>Pseudomonadati</taxon>
        <taxon>Pseudomonadota</taxon>
        <taxon>Betaproteobacteria</taxon>
        <taxon>Burkholderiales</taxon>
        <taxon>Burkholderiaceae</taxon>
        <taxon>Burkholderia</taxon>
        <taxon>Burkholderia cepacia complex</taxon>
    </lineage>
</organism>
<evidence type="ECO:0000313" key="4">
    <source>
        <dbReference type="EMBL" id="VWB29137.1"/>
    </source>
</evidence>
<sequence>MKTSLFRCSTIASACAMTALPASLGEPPKRLVGWARVALQPGEARTVSVAVPAQRFAIWDANAHAWRIAAGSYGLSAAASSRDPQALSTTATLAAH</sequence>
<protein>
    <submittedName>
        <fullName evidence="4">Beta-glucosidase</fullName>
    </submittedName>
</protein>
<dbReference type="InterPro" id="IPR050288">
    <property type="entry name" value="Cellulose_deg_GH3"/>
</dbReference>
<dbReference type="AlphaFoldDB" id="A0A6P2IHF4"/>
<gene>
    <name evidence="4" type="ORF">BLA15945_01263</name>
</gene>
<reference evidence="4 5" key="1">
    <citation type="submission" date="2019-09" db="EMBL/GenBank/DDBJ databases">
        <authorList>
            <person name="Depoorter E."/>
        </authorList>
    </citation>
    <scope>NUCLEOTIDE SEQUENCE [LARGE SCALE GENOMIC DNA]</scope>
    <source>
        <strain evidence="4">R-15945</strain>
    </source>
</reference>
<dbReference type="Proteomes" id="UP000494174">
    <property type="component" value="Unassembled WGS sequence"/>
</dbReference>
<evidence type="ECO:0000259" key="3">
    <source>
        <dbReference type="SMART" id="SM01217"/>
    </source>
</evidence>
<evidence type="ECO:0000313" key="5">
    <source>
        <dbReference type="Proteomes" id="UP000494174"/>
    </source>
</evidence>